<dbReference type="Proteomes" id="UP000319498">
    <property type="component" value="Unassembled WGS sequence"/>
</dbReference>
<name>A0ABQ0TBP4_9BACL</name>
<comment type="caution">
    <text evidence="1">The sequence shown here is derived from an EMBL/GenBank/DDBJ whole genome shotgun (WGS) entry which is preliminary data.</text>
</comment>
<sequence length="70" mass="8220">MSSQILGKQFAIPLHYYGFKLSKIELIEFLGDLGVWEDFSGGGIVDQRDSHYRRKSQYHKNLKKYLLKNN</sequence>
<protein>
    <submittedName>
        <fullName evidence="1">Uncharacterized protein</fullName>
    </submittedName>
</protein>
<evidence type="ECO:0000313" key="2">
    <source>
        <dbReference type="Proteomes" id="UP000319498"/>
    </source>
</evidence>
<keyword evidence="2" id="KW-1185">Reference proteome</keyword>
<dbReference type="EMBL" id="BJOL01000033">
    <property type="protein sequence ID" value="GED60703.1"/>
    <property type="molecule type" value="Genomic_DNA"/>
</dbReference>
<reference evidence="1 2" key="1">
    <citation type="submission" date="2019-06" db="EMBL/GenBank/DDBJ databases">
        <title>Whole genome shotgun sequence of Brevibacillus formosus NBRC 15716.</title>
        <authorList>
            <person name="Hosoyama A."/>
            <person name="Uohara A."/>
            <person name="Ohji S."/>
            <person name="Ichikawa N."/>
        </authorList>
    </citation>
    <scope>NUCLEOTIDE SEQUENCE [LARGE SCALE GENOMIC DNA]</scope>
    <source>
        <strain evidence="1 2">NBRC 15716</strain>
    </source>
</reference>
<organism evidence="1 2">
    <name type="scientific">Brevibacillus formosus</name>
    <dbReference type="NCBI Taxonomy" id="54913"/>
    <lineage>
        <taxon>Bacteria</taxon>
        <taxon>Bacillati</taxon>
        <taxon>Bacillota</taxon>
        <taxon>Bacilli</taxon>
        <taxon>Bacillales</taxon>
        <taxon>Paenibacillaceae</taxon>
        <taxon>Brevibacillus</taxon>
    </lineage>
</organism>
<proteinExistence type="predicted"/>
<evidence type="ECO:0000313" key="1">
    <source>
        <dbReference type="EMBL" id="GED60703.1"/>
    </source>
</evidence>
<gene>
    <name evidence="1" type="ORF">BFO01nite_48350</name>
</gene>
<accession>A0ABQ0TBP4</accession>